<dbReference type="PANTHER" id="PTHR45646">
    <property type="entry name" value="SERINE/THREONINE-PROTEIN KINASE DOA-RELATED"/>
    <property type="match status" value="1"/>
</dbReference>
<feature type="domain" description="Protein kinase" evidence="8">
    <location>
        <begin position="83"/>
        <end position="457"/>
    </location>
</feature>
<protein>
    <recommendedName>
        <fullName evidence="8">Protein kinase domain-containing protein</fullName>
    </recommendedName>
</protein>
<organism evidence="9 10">
    <name type="scientific">Stachybotrys chartarum (strain CBS 109288 / IBT 7711)</name>
    <name type="common">Toxic black mold</name>
    <name type="synonym">Stilbospora chartarum</name>
    <dbReference type="NCBI Taxonomy" id="1280523"/>
    <lineage>
        <taxon>Eukaryota</taxon>
        <taxon>Fungi</taxon>
        <taxon>Dikarya</taxon>
        <taxon>Ascomycota</taxon>
        <taxon>Pezizomycotina</taxon>
        <taxon>Sordariomycetes</taxon>
        <taxon>Hypocreomycetidae</taxon>
        <taxon>Hypocreales</taxon>
        <taxon>Stachybotryaceae</taxon>
        <taxon>Stachybotrys</taxon>
    </lineage>
</organism>
<keyword evidence="5 6" id="KW-0067">ATP-binding</keyword>
<keyword evidence="1" id="KW-0723">Serine/threonine-protein kinase</keyword>
<sequence>MYCTCNSVCERTVPLSGVSYSRSSIKMALSSSAESSSSSSTPSVVDGLRLELSPFNLESLDDYVSLGNHPVHLGDHLGPRNRYRVIHKLGQGGFGIVWLCQDTAATISPLYVAVKVYVASESLEDQVELQLASFKDVSKDSQAAISVPLNHFQVEGPNGTHVCLVLPVLGPQMSRELHQESENIGRVLREVCRAVVETVKSLHQHNICHGVQDLDGRDEEEMIRILGVPKRNAVLDGSSPGHSDPRAPQYLVYPVNWAKVPPQYIGEKPWVIDFGQSFDLKAPREWLGLPDPYRAPELFLTNSVGVGVDLWALGCTLFEIRNGLELLPAFNGDPDVHLLRMVRVLGRFPEPWWSTTWENRRIFWSDEEDPSASNQHKQAKNNNSSDCGERGAGEEEPGSLMDRLRPRFTYAVYPGESRSQVIPRDEQELLADLLRRLLSYDPSRRMAAAEALEHEWFKL</sequence>
<dbReference type="PROSITE" id="PS00107">
    <property type="entry name" value="PROTEIN_KINASE_ATP"/>
    <property type="match status" value="1"/>
</dbReference>
<dbReference type="Pfam" id="PF00069">
    <property type="entry name" value="Pkinase"/>
    <property type="match status" value="1"/>
</dbReference>
<evidence type="ECO:0000256" key="1">
    <source>
        <dbReference type="ARBA" id="ARBA00022527"/>
    </source>
</evidence>
<feature type="compositionally biased region" description="Polar residues" evidence="7">
    <location>
        <begin position="371"/>
        <end position="386"/>
    </location>
</feature>
<keyword evidence="10" id="KW-1185">Reference proteome</keyword>
<dbReference type="Gene3D" id="3.30.200.20">
    <property type="entry name" value="Phosphorylase Kinase, domain 1"/>
    <property type="match status" value="1"/>
</dbReference>
<evidence type="ECO:0000313" key="10">
    <source>
        <dbReference type="Proteomes" id="UP000028045"/>
    </source>
</evidence>
<dbReference type="AlphaFoldDB" id="A0A084B0X1"/>
<dbReference type="OrthoDB" id="5979581at2759"/>
<evidence type="ECO:0000256" key="7">
    <source>
        <dbReference type="SAM" id="MobiDB-lite"/>
    </source>
</evidence>
<dbReference type="SUPFAM" id="SSF56112">
    <property type="entry name" value="Protein kinase-like (PK-like)"/>
    <property type="match status" value="1"/>
</dbReference>
<keyword evidence="2" id="KW-0808">Transferase</keyword>
<name>A0A084B0X1_STACB</name>
<gene>
    <name evidence="9" type="ORF">S7711_02311</name>
</gene>
<dbReference type="SMART" id="SM00220">
    <property type="entry name" value="S_TKc"/>
    <property type="match status" value="1"/>
</dbReference>
<dbReference type="GO" id="GO:0005634">
    <property type="term" value="C:nucleus"/>
    <property type="evidence" value="ECO:0007669"/>
    <property type="project" value="TreeGrafter"/>
</dbReference>
<dbReference type="Gene3D" id="1.10.510.10">
    <property type="entry name" value="Transferase(Phosphotransferase) domain 1"/>
    <property type="match status" value="1"/>
</dbReference>
<dbReference type="EMBL" id="KL648338">
    <property type="protein sequence ID" value="KEY71200.1"/>
    <property type="molecule type" value="Genomic_DNA"/>
</dbReference>
<evidence type="ECO:0000256" key="2">
    <source>
        <dbReference type="ARBA" id="ARBA00022679"/>
    </source>
</evidence>
<accession>A0A084B0X1</accession>
<dbReference type="GO" id="GO:0005524">
    <property type="term" value="F:ATP binding"/>
    <property type="evidence" value="ECO:0007669"/>
    <property type="project" value="UniProtKB-UniRule"/>
</dbReference>
<dbReference type="InterPro" id="IPR011009">
    <property type="entry name" value="Kinase-like_dom_sf"/>
</dbReference>
<keyword evidence="4" id="KW-0418">Kinase</keyword>
<evidence type="ECO:0000259" key="8">
    <source>
        <dbReference type="PROSITE" id="PS50011"/>
    </source>
</evidence>
<reference evidence="9 10" key="1">
    <citation type="journal article" date="2014" name="BMC Genomics">
        <title>Comparative genome sequencing reveals chemotype-specific gene clusters in the toxigenic black mold Stachybotrys.</title>
        <authorList>
            <person name="Semeiks J."/>
            <person name="Borek D."/>
            <person name="Otwinowski Z."/>
            <person name="Grishin N.V."/>
        </authorList>
    </citation>
    <scope>NUCLEOTIDE SEQUENCE [LARGE SCALE GENOMIC DNA]</scope>
    <source>
        <strain evidence="10">CBS 109288 / IBT 7711</strain>
    </source>
</reference>
<evidence type="ECO:0000256" key="6">
    <source>
        <dbReference type="PROSITE-ProRule" id="PRU10141"/>
    </source>
</evidence>
<dbReference type="InterPro" id="IPR000719">
    <property type="entry name" value="Prot_kinase_dom"/>
</dbReference>
<feature type="binding site" evidence="6">
    <location>
        <position position="115"/>
    </location>
    <ligand>
        <name>ATP</name>
        <dbReference type="ChEBI" id="CHEBI:30616"/>
    </ligand>
</feature>
<dbReference type="InterPro" id="IPR051175">
    <property type="entry name" value="CLK_kinases"/>
</dbReference>
<proteinExistence type="predicted"/>
<dbReference type="Proteomes" id="UP000028045">
    <property type="component" value="Unassembled WGS sequence"/>
</dbReference>
<feature type="region of interest" description="Disordered" evidence="7">
    <location>
        <begin position="368"/>
        <end position="399"/>
    </location>
</feature>
<evidence type="ECO:0000256" key="5">
    <source>
        <dbReference type="ARBA" id="ARBA00022840"/>
    </source>
</evidence>
<evidence type="ECO:0000256" key="3">
    <source>
        <dbReference type="ARBA" id="ARBA00022741"/>
    </source>
</evidence>
<dbReference type="InterPro" id="IPR017441">
    <property type="entry name" value="Protein_kinase_ATP_BS"/>
</dbReference>
<evidence type="ECO:0000313" key="9">
    <source>
        <dbReference type="EMBL" id="KEY71200.1"/>
    </source>
</evidence>
<evidence type="ECO:0000256" key="4">
    <source>
        <dbReference type="ARBA" id="ARBA00022777"/>
    </source>
</evidence>
<dbReference type="PANTHER" id="PTHR45646:SF11">
    <property type="entry name" value="SERINE_THREONINE-PROTEIN KINASE DOA"/>
    <property type="match status" value="1"/>
</dbReference>
<dbReference type="PROSITE" id="PS50011">
    <property type="entry name" value="PROTEIN_KINASE_DOM"/>
    <property type="match status" value="1"/>
</dbReference>
<dbReference type="GO" id="GO:0004674">
    <property type="term" value="F:protein serine/threonine kinase activity"/>
    <property type="evidence" value="ECO:0007669"/>
    <property type="project" value="UniProtKB-KW"/>
</dbReference>
<dbReference type="HOGENOM" id="CLU_000288_81_2_1"/>
<keyword evidence="3 6" id="KW-0547">Nucleotide-binding</keyword>